<feature type="compositionally biased region" description="Basic and acidic residues" evidence="1">
    <location>
        <begin position="461"/>
        <end position="473"/>
    </location>
</feature>
<name>A0ABR2MV45_9ASPA</name>
<keyword evidence="4" id="KW-1185">Reference proteome</keyword>
<accession>A0ABR2MV45</accession>
<protein>
    <recommendedName>
        <fullName evidence="2">Spt20-like SEP domain-containing protein</fullName>
    </recommendedName>
</protein>
<feature type="compositionally biased region" description="Low complexity" evidence="1">
    <location>
        <begin position="491"/>
        <end position="503"/>
    </location>
</feature>
<feature type="compositionally biased region" description="Polar residues" evidence="1">
    <location>
        <begin position="528"/>
        <end position="544"/>
    </location>
</feature>
<dbReference type="Proteomes" id="UP001412067">
    <property type="component" value="Unassembled WGS sequence"/>
</dbReference>
<evidence type="ECO:0000259" key="2">
    <source>
        <dbReference type="Pfam" id="PF12090"/>
    </source>
</evidence>
<gene>
    <name evidence="3" type="ORF">KSP40_PGU008968</name>
</gene>
<dbReference type="InterPro" id="IPR021950">
    <property type="entry name" value="Spt20"/>
</dbReference>
<sequence length="622" mass="67559">MRKMHRGLLDGAGSRYERKLDVLAGRIPDNYWNGSLGLLELNPVAGFEILRVGIAAGISEAANHFAGSKTSEFSEHDVSFTMNLLPNGYFVGKPSEVRDYRKCQLEQGTISSIDAVPIVNRIRLRMSLENVVKDIPLIADESWTYSDLMEVESRILKALQPKLDLAPVPKLDRLCTDPTVIKLNVDVGRKRRVLLNTEVTVTSNSQTHGKKICIDGAPEIAKYAGDSGTLLSNSAMQRVHESVSSQQLSSAIGMPRPNISLHEAARTSLAVAGHTKFQPGVNHAGVMQDHGLSPSNYVGATGGIPLPQSMASSYTDTNNANFALHGRREAQDPQSTSMTGLNRPRQAAAGLDSFSGQEMQWKSQTAHPQIDAKGFIYSNAGVPRFSHMNQEAVASMYFNQQAMRYGPKEEQIESDKFDKQIDPATTDSSLDQQQLRAQNQAQQSSMRSNTPIAQLHNSRALAEKDSRKDEILQKRKALPSPRVSSGPMVQSPISSKSGELSSGSIGGQYSAIDRIHANSNTAVGAHSIVSSPTDSVHRQTQPSASLKRKANSVPKTQAMSGIASPASVSNFNVPMNASSPSIGTSSMIDQMLMDRFAKIEMATQRNMMLALCCVEKDRSAQI</sequence>
<feature type="region of interest" description="Disordered" evidence="1">
    <location>
        <begin position="421"/>
        <end position="503"/>
    </location>
</feature>
<feature type="compositionally biased region" description="Low complexity" evidence="1">
    <location>
        <begin position="432"/>
        <end position="443"/>
    </location>
</feature>
<proteinExistence type="predicted"/>
<feature type="region of interest" description="Disordered" evidence="1">
    <location>
        <begin position="528"/>
        <end position="555"/>
    </location>
</feature>
<organism evidence="3 4">
    <name type="scientific">Platanthera guangdongensis</name>
    <dbReference type="NCBI Taxonomy" id="2320717"/>
    <lineage>
        <taxon>Eukaryota</taxon>
        <taxon>Viridiplantae</taxon>
        <taxon>Streptophyta</taxon>
        <taxon>Embryophyta</taxon>
        <taxon>Tracheophyta</taxon>
        <taxon>Spermatophyta</taxon>
        <taxon>Magnoliopsida</taxon>
        <taxon>Liliopsida</taxon>
        <taxon>Asparagales</taxon>
        <taxon>Orchidaceae</taxon>
        <taxon>Orchidoideae</taxon>
        <taxon>Orchideae</taxon>
        <taxon>Orchidinae</taxon>
        <taxon>Platanthera</taxon>
    </lineage>
</organism>
<reference evidence="3 4" key="1">
    <citation type="journal article" date="2022" name="Nat. Plants">
        <title>Genomes of leafy and leafless Platanthera orchids illuminate the evolution of mycoheterotrophy.</title>
        <authorList>
            <person name="Li M.H."/>
            <person name="Liu K.W."/>
            <person name="Li Z."/>
            <person name="Lu H.C."/>
            <person name="Ye Q.L."/>
            <person name="Zhang D."/>
            <person name="Wang J.Y."/>
            <person name="Li Y.F."/>
            <person name="Zhong Z.M."/>
            <person name="Liu X."/>
            <person name="Yu X."/>
            <person name="Liu D.K."/>
            <person name="Tu X.D."/>
            <person name="Liu B."/>
            <person name="Hao Y."/>
            <person name="Liao X.Y."/>
            <person name="Jiang Y.T."/>
            <person name="Sun W.H."/>
            <person name="Chen J."/>
            <person name="Chen Y.Q."/>
            <person name="Ai Y."/>
            <person name="Zhai J.W."/>
            <person name="Wu S.S."/>
            <person name="Zhou Z."/>
            <person name="Hsiao Y.Y."/>
            <person name="Wu W.L."/>
            <person name="Chen Y.Y."/>
            <person name="Lin Y.F."/>
            <person name="Hsu J.L."/>
            <person name="Li C.Y."/>
            <person name="Wang Z.W."/>
            <person name="Zhao X."/>
            <person name="Zhong W.Y."/>
            <person name="Ma X.K."/>
            <person name="Ma L."/>
            <person name="Huang J."/>
            <person name="Chen G.Z."/>
            <person name="Huang M.Z."/>
            <person name="Huang L."/>
            <person name="Peng D.H."/>
            <person name="Luo Y.B."/>
            <person name="Zou S.Q."/>
            <person name="Chen S.P."/>
            <person name="Lan S."/>
            <person name="Tsai W.C."/>
            <person name="Van de Peer Y."/>
            <person name="Liu Z.J."/>
        </authorList>
    </citation>
    <scope>NUCLEOTIDE SEQUENCE [LARGE SCALE GENOMIC DNA]</scope>
    <source>
        <strain evidence="3">Lor288</strain>
    </source>
</reference>
<feature type="domain" description="Spt20-like SEP" evidence="2">
    <location>
        <begin position="114"/>
        <end position="173"/>
    </location>
</feature>
<evidence type="ECO:0000313" key="3">
    <source>
        <dbReference type="EMBL" id="KAK8967325.1"/>
    </source>
</evidence>
<dbReference type="PANTHER" id="PTHR13526">
    <property type="entry name" value="TRANSCRIPTION FACTOR SPT20 HOMOLOG"/>
    <property type="match status" value="1"/>
</dbReference>
<evidence type="ECO:0000313" key="4">
    <source>
        <dbReference type="Proteomes" id="UP001412067"/>
    </source>
</evidence>
<feature type="compositionally biased region" description="Polar residues" evidence="1">
    <location>
        <begin position="444"/>
        <end position="457"/>
    </location>
</feature>
<evidence type="ECO:0000256" key="1">
    <source>
        <dbReference type="SAM" id="MobiDB-lite"/>
    </source>
</evidence>
<dbReference type="EMBL" id="JBBWWR010000005">
    <property type="protein sequence ID" value="KAK8967325.1"/>
    <property type="molecule type" value="Genomic_DNA"/>
</dbReference>
<dbReference type="InterPro" id="IPR046468">
    <property type="entry name" value="Spt20-like_SEP"/>
</dbReference>
<dbReference type="Pfam" id="PF12090">
    <property type="entry name" value="Spt20_SEP"/>
    <property type="match status" value="1"/>
</dbReference>
<dbReference type="PANTHER" id="PTHR13526:SF8">
    <property type="entry name" value="TRANSCRIPTION FACTOR SPT20 HOMOLOG"/>
    <property type="match status" value="1"/>
</dbReference>
<comment type="caution">
    <text evidence="3">The sequence shown here is derived from an EMBL/GenBank/DDBJ whole genome shotgun (WGS) entry which is preliminary data.</text>
</comment>